<proteinExistence type="predicted"/>
<comment type="caution">
    <text evidence="4">The sequence shown here is derived from an EMBL/GenBank/DDBJ whole genome shotgun (WGS) entry which is preliminary data.</text>
</comment>
<dbReference type="Proteomes" id="UP000663891">
    <property type="component" value="Unassembled WGS sequence"/>
</dbReference>
<protein>
    <recommendedName>
        <fullName evidence="2">HAT C-terminal dimerisation domain-containing protein</fullName>
    </recommendedName>
</protein>
<evidence type="ECO:0000256" key="1">
    <source>
        <dbReference type="SAM" id="MobiDB-lite"/>
    </source>
</evidence>
<sequence length="109" mass="12754">MDQFRMLYRSSTSDVETTSKPKPKPKALTLKQEFSYYISSSETYTDFQTYWNENKDRLPILSSYARRYNCVPTTSTASESAFSIADYIDRKQRASLSTTTLRYLMLLKQ</sequence>
<name>A0A815RY48_9BILA</name>
<dbReference type="OrthoDB" id="10050977at2759"/>
<dbReference type="Proteomes" id="UP000663860">
    <property type="component" value="Unassembled WGS sequence"/>
</dbReference>
<gene>
    <name evidence="4" type="ORF">IZO911_LOCUS44108</name>
    <name evidence="6" type="ORF">KXQ929_LOCUS37246</name>
    <name evidence="5" type="ORF">OKA104_LOCUS26611</name>
    <name evidence="3" type="ORF">VCS650_LOCUS40228</name>
</gene>
<dbReference type="AlphaFoldDB" id="A0A815RY48"/>
<feature type="compositionally biased region" description="Polar residues" evidence="1">
    <location>
        <begin position="9"/>
        <end position="18"/>
    </location>
</feature>
<feature type="region of interest" description="Disordered" evidence="1">
    <location>
        <begin position="1"/>
        <end position="24"/>
    </location>
</feature>
<evidence type="ECO:0000313" key="5">
    <source>
        <dbReference type="EMBL" id="CAF3945034.1"/>
    </source>
</evidence>
<reference evidence="4" key="1">
    <citation type="submission" date="2021-02" db="EMBL/GenBank/DDBJ databases">
        <authorList>
            <person name="Nowell W R."/>
        </authorList>
    </citation>
    <scope>NUCLEOTIDE SEQUENCE</scope>
</reference>
<dbReference type="EMBL" id="CAJNOE010002466">
    <property type="protein sequence ID" value="CAF1483482.1"/>
    <property type="molecule type" value="Genomic_DNA"/>
</dbReference>
<evidence type="ECO:0000313" key="4">
    <source>
        <dbReference type="EMBL" id="CAF1483482.1"/>
    </source>
</evidence>
<dbReference type="InterPro" id="IPR012337">
    <property type="entry name" value="RNaseH-like_sf"/>
</dbReference>
<evidence type="ECO:0000259" key="2">
    <source>
        <dbReference type="Pfam" id="PF05699"/>
    </source>
</evidence>
<dbReference type="EMBL" id="CAJNON010001462">
    <property type="protein sequence ID" value="CAF1464354.1"/>
    <property type="molecule type" value="Genomic_DNA"/>
</dbReference>
<dbReference type="SUPFAM" id="SSF53098">
    <property type="entry name" value="Ribonuclease H-like"/>
    <property type="match status" value="1"/>
</dbReference>
<dbReference type="Proteomes" id="UP000663881">
    <property type="component" value="Unassembled WGS sequence"/>
</dbReference>
<accession>A0A815RY48</accession>
<feature type="domain" description="HAT C-terminal dimerisation" evidence="2">
    <location>
        <begin position="49"/>
        <end position="108"/>
    </location>
</feature>
<evidence type="ECO:0000313" key="3">
    <source>
        <dbReference type="EMBL" id="CAF1464354.1"/>
    </source>
</evidence>
<evidence type="ECO:0000313" key="6">
    <source>
        <dbReference type="EMBL" id="CAF4150861.1"/>
    </source>
</evidence>
<dbReference type="Proteomes" id="UP000663868">
    <property type="component" value="Unassembled WGS sequence"/>
</dbReference>
<organism evidence="4 7">
    <name type="scientific">Adineta steineri</name>
    <dbReference type="NCBI Taxonomy" id="433720"/>
    <lineage>
        <taxon>Eukaryota</taxon>
        <taxon>Metazoa</taxon>
        <taxon>Spiralia</taxon>
        <taxon>Gnathifera</taxon>
        <taxon>Rotifera</taxon>
        <taxon>Eurotatoria</taxon>
        <taxon>Bdelloidea</taxon>
        <taxon>Adinetida</taxon>
        <taxon>Adinetidae</taxon>
        <taxon>Adineta</taxon>
    </lineage>
</organism>
<dbReference type="EMBL" id="CAJOAY010002349">
    <property type="protein sequence ID" value="CAF3945034.1"/>
    <property type="molecule type" value="Genomic_DNA"/>
</dbReference>
<dbReference type="Pfam" id="PF05699">
    <property type="entry name" value="Dimer_Tnp_hAT"/>
    <property type="match status" value="1"/>
</dbReference>
<evidence type="ECO:0000313" key="7">
    <source>
        <dbReference type="Proteomes" id="UP000663860"/>
    </source>
</evidence>
<dbReference type="EMBL" id="CAJOBB010006100">
    <property type="protein sequence ID" value="CAF4150861.1"/>
    <property type="molecule type" value="Genomic_DNA"/>
</dbReference>
<dbReference type="GO" id="GO:0046983">
    <property type="term" value="F:protein dimerization activity"/>
    <property type="evidence" value="ECO:0007669"/>
    <property type="project" value="InterPro"/>
</dbReference>
<dbReference type="InterPro" id="IPR008906">
    <property type="entry name" value="HATC_C_dom"/>
</dbReference>